<keyword evidence="14" id="KW-1185">Reference proteome</keyword>
<keyword evidence="3 9" id="KW-0479">Metal-binding</keyword>
<gene>
    <name evidence="9" type="primary">dxr</name>
    <name evidence="13" type="ORF">CUN60_09875</name>
</gene>
<keyword evidence="5 9" id="KW-0560">Oxidoreductase</keyword>
<dbReference type="OrthoDB" id="9806546at2"/>
<dbReference type="PANTHER" id="PTHR30525:SF0">
    <property type="entry name" value="1-DEOXY-D-XYLULOSE 5-PHOSPHATE REDUCTOISOMERASE, CHLOROPLASTIC"/>
    <property type="match status" value="1"/>
</dbReference>
<feature type="domain" description="1-deoxy-D-xylulose 5-phosphate reductoisomerase N-terminal" evidence="10">
    <location>
        <begin position="4"/>
        <end position="132"/>
    </location>
</feature>
<dbReference type="GO" id="GO:0051484">
    <property type="term" value="P:isopentenyl diphosphate biosynthetic process, methylerythritol 4-phosphate pathway involved in terpenoid biosynthetic process"/>
    <property type="evidence" value="ECO:0007669"/>
    <property type="project" value="UniProtKB-ARBA"/>
</dbReference>
<accession>A0A2I7N815</accession>
<dbReference type="PIRSF" id="PIRSF006205">
    <property type="entry name" value="Dxp_reductismrs"/>
    <property type="match status" value="1"/>
</dbReference>
<feature type="binding site" evidence="9">
    <location>
        <position position="221"/>
    </location>
    <ligand>
        <name>1-deoxy-D-xylulose 5-phosphate</name>
        <dbReference type="ChEBI" id="CHEBI:57792"/>
    </ligand>
</feature>
<dbReference type="InterPro" id="IPR036169">
    <property type="entry name" value="DXPR_C_sf"/>
</dbReference>
<evidence type="ECO:0000256" key="5">
    <source>
        <dbReference type="ARBA" id="ARBA00023002"/>
    </source>
</evidence>
<feature type="binding site" evidence="9">
    <location>
        <position position="225"/>
    </location>
    <ligand>
        <name>1-deoxy-D-xylulose 5-phosphate</name>
        <dbReference type="ChEBI" id="CHEBI:57792"/>
    </ligand>
</feature>
<evidence type="ECO:0000256" key="3">
    <source>
        <dbReference type="ARBA" id="ARBA00022723"/>
    </source>
</evidence>
<sequence length="387" mass="42729">MQNIIIFGSTGSIGKSTLDVIRLHKDKYKVFALSANSNLELAFTQCQEFSPTFVWIKNPEHAATLKIKLNEAKIKTTVLHTEKQLAELAAHPEVQIVMSAIVGSAGLIPTYHAAKTGKRILLANKESLVAGGAIITTTVRKNNAQLIPVDSEHSAIYQALPYNYASLKEVGVNKIILTASGGPFLNTPKEQLINAMAKEAVKHPNWSMGQKISIDSATLMNKGLELIEAQWLFSAAPQELDVIIHPQSIIHSMVEYIDSSIIAQMGTPDMKTPIAYALSSPKRIASGSKNLNFVELSELTFQKPDLDRFPCLQIALDSLKNNSKNAAIINAANEMAVEKYLKNQIKFYDIPKTIEKALIKFDGELINDIDELLVFDKIIREYCLDII</sequence>
<evidence type="ECO:0000256" key="8">
    <source>
        <dbReference type="ARBA" id="ARBA00048543"/>
    </source>
</evidence>
<dbReference type="Pfam" id="PF13288">
    <property type="entry name" value="DXPR_C"/>
    <property type="match status" value="1"/>
</dbReference>
<dbReference type="Pfam" id="PF08436">
    <property type="entry name" value="DXP_redisom_C"/>
    <property type="match status" value="1"/>
</dbReference>
<evidence type="ECO:0000313" key="14">
    <source>
        <dbReference type="Proteomes" id="UP000236655"/>
    </source>
</evidence>
<keyword evidence="6 9" id="KW-0464">Manganese</keyword>
<feature type="binding site" evidence="9">
    <location>
        <position position="209"/>
    </location>
    <ligand>
        <name>NADPH</name>
        <dbReference type="ChEBI" id="CHEBI:57783"/>
    </ligand>
</feature>
<dbReference type="SUPFAM" id="SSF69055">
    <property type="entry name" value="1-deoxy-D-xylulose-5-phosphate reductoisomerase, C-terminal domain"/>
    <property type="match status" value="1"/>
</dbReference>
<evidence type="ECO:0000313" key="13">
    <source>
        <dbReference type="EMBL" id="AUR52591.1"/>
    </source>
</evidence>
<dbReference type="InterPro" id="IPR036291">
    <property type="entry name" value="NAD(P)-bd_dom_sf"/>
</dbReference>
<dbReference type="NCBIfam" id="TIGR00243">
    <property type="entry name" value="Dxr"/>
    <property type="match status" value="1"/>
</dbReference>
<dbReference type="Gene3D" id="3.40.50.720">
    <property type="entry name" value="NAD(P)-binding Rossmann-like Domain"/>
    <property type="match status" value="1"/>
</dbReference>
<dbReference type="InterPro" id="IPR003821">
    <property type="entry name" value="DXP_reductoisomerase"/>
</dbReference>
<dbReference type="InterPro" id="IPR013644">
    <property type="entry name" value="DXP_reductoisomerase_C"/>
</dbReference>
<feature type="binding site" evidence="9">
    <location>
        <position position="10"/>
    </location>
    <ligand>
        <name>NADPH</name>
        <dbReference type="ChEBI" id="CHEBI:57783"/>
    </ligand>
</feature>
<protein>
    <recommendedName>
        <fullName evidence="9">1-deoxy-D-xylulose 5-phosphate reductoisomerase</fullName>
        <shortName evidence="9">DXP reductoisomerase</shortName>
        <ecNumber evidence="9">1.1.1.267</ecNumber>
    </recommendedName>
    <alternativeName>
        <fullName evidence="9">1-deoxyxylulose-5-phosphate reductoisomerase</fullName>
    </alternativeName>
    <alternativeName>
        <fullName evidence="9">2-C-methyl-D-erythritol 4-phosphate synthase</fullName>
    </alternativeName>
</protein>
<dbReference type="GO" id="GO:0070402">
    <property type="term" value="F:NADPH binding"/>
    <property type="evidence" value="ECO:0007669"/>
    <property type="project" value="InterPro"/>
</dbReference>
<dbReference type="SUPFAM" id="SSF55347">
    <property type="entry name" value="Glyceraldehyde-3-phosphate dehydrogenase-like, C-terminal domain"/>
    <property type="match status" value="1"/>
</dbReference>
<feature type="binding site" evidence="9">
    <location>
        <position position="222"/>
    </location>
    <ligand>
        <name>1-deoxy-D-xylulose 5-phosphate</name>
        <dbReference type="ChEBI" id="CHEBI:57792"/>
    </ligand>
</feature>
<dbReference type="AlphaFoldDB" id="A0A2I7N815"/>
<dbReference type="SUPFAM" id="SSF51735">
    <property type="entry name" value="NAD(P)-binding Rossmann-fold domains"/>
    <property type="match status" value="1"/>
</dbReference>
<dbReference type="EMBL" id="CP024847">
    <property type="protein sequence ID" value="AUR52591.1"/>
    <property type="molecule type" value="Genomic_DNA"/>
</dbReference>
<feature type="domain" description="1-deoxy-D-xylulose 5-phosphate reductoisomerase C-terminal" evidence="11">
    <location>
        <begin position="146"/>
        <end position="233"/>
    </location>
</feature>
<dbReference type="GO" id="GO:0030604">
    <property type="term" value="F:1-deoxy-D-xylulose-5-phosphate reductoisomerase activity"/>
    <property type="evidence" value="ECO:0007669"/>
    <property type="project" value="UniProtKB-UniRule"/>
</dbReference>
<feature type="binding site" evidence="9">
    <location>
        <position position="152"/>
    </location>
    <ligand>
        <name>Mn(2+)</name>
        <dbReference type="ChEBI" id="CHEBI:29035"/>
    </ligand>
</feature>
<evidence type="ECO:0000259" key="12">
    <source>
        <dbReference type="Pfam" id="PF13288"/>
    </source>
</evidence>
<feature type="binding site" evidence="9">
    <location>
        <position position="11"/>
    </location>
    <ligand>
        <name>NADPH</name>
        <dbReference type="ChEBI" id="CHEBI:57783"/>
    </ligand>
</feature>
<feature type="binding site" evidence="9">
    <location>
        <position position="225"/>
    </location>
    <ligand>
        <name>Mn(2+)</name>
        <dbReference type="ChEBI" id="CHEBI:29035"/>
    </ligand>
</feature>
<evidence type="ECO:0000256" key="4">
    <source>
        <dbReference type="ARBA" id="ARBA00022857"/>
    </source>
</evidence>
<dbReference type="Proteomes" id="UP000236655">
    <property type="component" value="Chromosome"/>
</dbReference>
<evidence type="ECO:0000256" key="2">
    <source>
        <dbReference type="ARBA" id="ARBA00006825"/>
    </source>
</evidence>
<feature type="binding site" evidence="9">
    <location>
        <position position="180"/>
    </location>
    <ligand>
        <name>1-deoxy-D-xylulose 5-phosphate</name>
        <dbReference type="ChEBI" id="CHEBI:57792"/>
    </ligand>
</feature>
<feature type="binding site" evidence="9">
    <location>
        <position position="12"/>
    </location>
    <ligand>
        <name>NADPH</name>
        <dbReference type="ChEBI" id="CHEBI:57783"/>
    </ligand>
</feature>
<dbReference type="RefSeq" id="WP_102951880.1">
    <property type="nucleotide sequence ID" value="NZ_CP024847.1"/>
</dbReference>
<comment type="pathway">
    <text evidence="1 9">Isoprenoid biosynthesis; isopentenyl diphosphate biosynthesis via DXP pathway; isopentenyl diphosphate from 1-deoxy-D-xylulose 5-phosphate: step 1/6.</text>
</comment>
<feature type="binding site" evidence="9">
    <location>
        <position position="203"/>
    </location>
    <ligand>
        <name>1-deoxy-D-xylulose 5-phosphate</name>
        <dbReference type="ChEBI" id="CHEBI:57792"/>
    </ligand>
</feature>
<dbReference type="EC" id="1.1.1.267" evidence="9"/>
<dbReference type="InterPro" id="IPR013512">
    <property type="entry name" value="DXP_reductoisomerase_N"/>
</dbReference>
<name>A0A2I7N815_9NEIS</name>
<dbReference type="KEGG" id="nba:CUN60_09875"/>
<keyword evidence="4 9" id="KW-0521">NADP</keyword>
<evidence type="ECO:0000259" key="10">
    <source>
        <dbReference type="Pfam" id="PF02670"/>
    </source>
</evidence>
<evidence type="ECO:0000256" key="7">
    <source>
        <dbReference type="ARBA" id="ARBA00023229"/>
    </source>
</evidence>
<feature type="binding site" evidence="9">
    <location>
        <position position="126"/>
    </location>
    <ligand>
        <name>NADPH</name>
        <dbReference type="ChEBI" id="CHEBI:57783"/>
    </ligand>
</feature>
<feature type="domain" description="DXP reductoisomerase C-terminal" evidence="12">
    <location>
        <begin position="265"/>
        <end position="382"/>
    </location>
</feature>
<dbReference type="PANTHER" id="PTHR30525">
    <property type="entry name" value="1-DEOXY-D-XYLULOSE 5-PHOSPHATE REDUCTOISOMERASE"/>
    <property type="match status" value="1"/>
</dbReference>
<evidence type="ECO:0000256" key="9">
    <source>
        <dbReference type="HAMAP-Rule" id="MF_00183"/>
    </source>
</evidence>
<comment type="similarity">
    <text evidence="2 9">Belongs to the DXR family.</text>
</comment>
<organism evidence="13 14">
    <name type="scientific">Aquella oligotrophica</name>
    <dbReference type="NCBI Taxonomy" id="2067065"/>
    <lineage>
        <taxon>Bacteria</taxon>
        <taxon>Pseudomonadati</taxon>
        <taxon>Pseudomonadota</taxon>
        <taxon>Betaproteobacteria</taxon>
        <taxon>Neisseriales</taxon>
        <taxon>Neisseriaceae</taxon>
        <taxon>Aquella</taxon>
    </lineage>
</organism>
<dbReference type="NCBIfam" id="NF009114">
    <property type="entry name" value="PRK12464.1"/>
    <property type="match status" value="1"/>
</dbReference>
<dbReference type="GO" id="GO:0016853">
    <property type="term" value="F:isomerase activity"/>
    <property type="evidence" value="ECO:0007669"/>
    <property type="project" value="UniProtKB-KW"/>
</dbReference>
<comment type="function">
    <text evidence="9">Catalyzes the NADPH-dependent rearrangement and reduction of 1-deoxy-D-xylulose-5-phosphate (DXP) to 2-C-methyl-D-erythritol 4-phosphate (MEP).</text>
</comment>
<reference evidence="14" key="1">
    <citation type="submission" date="2017-11" db="EMBL/GenBank/DDBJ databases">
        <authorList>
            <person name="Chan K.G."/>
            <person name="Lee L.S."/>
        </authorList>
    </citation>
    <scope>NUCLEOTIDE SEQUENCE [LARGE SCALE GENOMIC DNA]</scope>
    <source>
        <strain evidence="14">DSM 100970</strain>
    </source>
</reference>
<feature type="binding site" evidence="9">
    <location>
        <position position="151"/>
    </location>
    <ligand>
        <name>1-deoxy-D-xylulose 5-phosphate</name>
        <dbReference type="ChEBI" id="CHEBI:57792"/>
    </ligand>
</feature>
<keyword evidence="13" id="KW-0413">Isomerase</keyword>
<feature type="binding site" evidence="9">
    <location>
        <position position="38"/>
    </location>
    <ligand>
        <name>NADPH</name>
        <dbReference type="ChEBI" id="CHEBI:57783"/>
    </ligand>
</feature>
<dbReference type="GO" id="GO:0030145">
    <property type="term" value="F:manganese ion binding"/>
    <property type="evidence" value="ECO:0007669"/>
    <property type="project" value="TreeGrafter"/>
</dbReference>
<dbReference type="Gene3D" id="1.10.1740.10">
    <property type="match status" value="1"/>
</dbReference>
<dbReference type="FunFam" id="3.40.50.720:FF:000045">
    <property type="entry name" value="1-deoxy-D-xylulose 5-phosphate reductoisomerase"/>
    <property type="match status" value="1"/>
</dbReference>
<proteinExistence type="inferred from homology"/>
<feature type="binding site" evidence="9">
    <location>
        <position position="150"/>
    </location>
    <ligand>
        <name>Mn(2+)</name>
        <dbReference type="ChEBI" id="CHEBI:29035"/>
    </ligand>
</feature>
<dbReference type="Pfam" id="PF02670">
    <property type="entry name" value="DXP_reductoisom"/>
    <property type="match status" value="1"/>
</dbReference>
<comment type="caution">
    <text evidence="9">Lacks conserved residue(s) required for the propagation of feature annotation.</text>
</comment>
<evidence type="ECO:0000256" key="6">
    <source>
        <dbReference type="ARBA" id="ARBA00023211"/>
    </source>
</evidence>
<feature type="binding site" evidence="9">
    <location>
        <position position="216"/>
    </location>
    <ligand>
        <name>1-deoxy-D-xylulose 5-phosphate</name>
        <dbReference type="ChEBI" id="CHEBI:57792"/>
    </ligand>
</feature>
<comment type="catalytic activity">
    <reaction evidence="8">
        <text>2-C-methyl-D-erythritol 4-phosphate + NADP(+) = 1-deoxy-D-xylulose 5-phosphate + NADPH + H(+)</text>
        <dbReference type="Rhea" id="RHEA:13717"/>
        <dbReference type="ChEBI" id="CHEBI:15378"/>
        <dbReference type="ChEBI" id="CHEBI:57783"/>
        <dbReference type="ChEBI" id="CHEBI:57792"/>
        <dbReference type="ChEBI" id="CHEBI:58262"/>
        <dbReference type="ChEBI" id="CHEBI:58349"/>
        <dbReference type="EC" id="1.1.1.267"/>
    </reaction>
    <physiologicalReaction direction="right-to-left" evidence="8">
        <dbReference type="Rhea" id="RHEA:13719"/>
    </physiologicalReaction>
</comment>
<dbReference type="UniPathway" id="UPA00056">
    <property type="reaction ID" value="UER00092"/>
</dbReference>
<dbReference type="InterPro" id="IPR026877">
    <property type="entry name" value="DXPR_C"/>
</dbReference>
<comment type="cofactor">
    <cofactor evidence="9">
        <name>Mg(2+)</name>
        <dbReference type="ChEBI" id="CHEBI:18420"/>
    </cofactor>
    <cofactor evidence="9">
        <name>Mn(2+)</name>
        <dbReference type="ChEBI" id="CHEBI:29035"/>
    </cofactor>
</comment>
<dbReference type="HAMAP" id="MF_00183">
    <property type="entry name" value="DXP_reductoisom"/>
    <property type="match status" value="1"/>
</dbReference>
<feature type="binding site" evidence="9">
    <location>
        <position position="13"/>
    </location>
    <ligand>
        <name>NADPH</name>
        <dbReference type="ChEBI" id="CHEBI:57783"/>
    </ligand>
</feature>
<feature type="binding site" evidence="9">
    <location>
        <position position="125"/>
    </location>
    <ligand>
        <name>1-deoxy-D-xylulose 5-phosphate</name>
        <dbReference type="ChEBI" id="CHEBI:57792"/>
    </ligand>
</feature>
<feature type="binding site" evidence="9">
    <location>
        <position position="152"/>
    </location>
    <ligand>
        <name>1-deoxy-D-xylulose 5-phosphate</name>
        <dbReference type="ChEBI" id="CHEBI:57792"/>
    </ligand>
</feature>
<feature type="binding site" evidence="9">
    <location>
        <position position="124"/>
    </location>
    <ligand>
        <name>NADPH</name>
        <dbReference type="ChEBI" id="CHEBI:57783"/>
    </ligand>
</feature>
<evidence type="ECO:0000256" key="1">
    <source>
        <dbReference type="ARBA" id="ARBA00005094"/>
    </source>
</evidence>
<keyword evidence="7 9" id="KW-0414">Isoprene biosynthesis</keyword>
<evidence type="ECO:0000259" key="11">
    <source>
        <dbReference type="Pfam" id="PF08436"/>
    </source>
</evidence>
<keyword evidence="9" id="KW-0460">Magnesium</keyword>